<organism evidence="1 2">
    <name type="scientific">Chaetoceros tenuissimus</name>
    <dbReference type="NCBI Taxonomy" id="426638"/>
    <lineage>
        <taxon>Eukaryota</taxon>
        <taxon>Sar</taxon>
        <taxon>Stramenopiles</taxon>
        <taxon>Ochrophyta</taxon>
        <taxon>Bacillariophyta</taxon>
        <taxon>Coscinodiscophyceae</taxon>
        <taxon>Chaetocerotophycidae</taxon>
        <taxon>Chaetocerotales</taxon>
        <taxon>Chaetocerotaceae</taxon>
        <taxon>Chaetoceros</taxon>
    </lineage>
</organism>
<evidence type="ECO:0000313" key="2">
    <source>
        <dbReference type="Proteomes" id="UP001054902"/>
    </source>
</evidence>
<accession>A0AAD3DA01</accession>
<dbReference type="Proteomes" id="UP001054902">
    <property type="component" value="Unassembled WGS sequence"/>
</dbReference>
<protein>
    <recommendedName>
        <fullName evidence="3">Endo-1,3(4)-beta-glucanase</fullName>
    </recommendedName>
</protein>
<evidence type="ECO:0008006" key="3">
    <source>
        <dbReference type="Google" id="ProtNLM"/>
    </source>
</evidence>
<dbReference type="AlphaFoldDB" id="A0AAD3DA01"/>
<reference evidence="1 2" key="1">
    <citation type="journal article" date="2021" name="Sci. Rep.">
        <title>The genome of the diatom Chaetoceros tenuissimus carries an ancient integrated fragment of an extant virus.</title>
        <authorList>
            <person name="Hongo Y."/>
            <person name="Kimura K."/>
            <person name="Takaki Y."/>
            <person name="Yoshida Y."/>
            <person name="Baba S."/>
            <person name="Kobayashi G."/>
            <person name="Nagasaki K."/>
            <person name="Hano T."/>
            <person name="Tomaru Y."/>
        </authorList>
    </citation>
    <scope>NUCLEOTIDE SEQUENCE [LARGE SCALE GENOMIC DNA]</scope>
    <source>
        <strain evidence="1 2">NIES-3715</strain>
    </source>
</reference>
<name>A0AAD3DA01_9STRA</name>
<proteinExistence type="predicted"/>
<evidence type="ECO:0000313" key="1">
    <source>
        <dbReference type="EMBL" id="GFH60548.1"/>
    </source>
</evidence>
<comment type="caution">
    <text evidence="1">The sequence shown here is derived from an EMBL/GenBank/DDBJ whole genome shotgun (WGS) entry which is preliminary data.</text>
</comment>
<dbReference type="EMBL" id="BLLK01000069">
    <property type="protein sequence ID" value="GFH60548.1"/>
    <property type="molecule type" value="Genomic_DNA"/>
</dbReference>
<keyword evidence="2" id="KW-1185">Reference proteome</keyword>
<gene>
    <name evidence="1" type="ORF">CTEN210_17024</name>
</gene>
<sequence>METISQQLRIYVQFTLNKDSTALLSSIDVDGSTILTTSPDNGPSISFFPHGTSSSVVSLTASEASVTYFEASESGPVKATYMIEGTFADPSGRSLCPTFNSYYISDYESFTFSLALTFFRGRSNIHVQFHIRNQCSNADGSSWTDQDFTIRRASYSLDFSQGMVPSSVSHHYGGPSDTSVSSGTVAGSNFSTIVEQRRGSGNPWRRRSRVREGFSNISIGEYYTAPLVAISNTDFVIGSTLAYMRFREPQALRLVGSVASLDVVSEDQIVGEGKELWNHGSFFIERRSQDILQSIRWKNIMEIERGLLICSYYTETGAMPPLGLENAVSTTLRTSYENMIRTLHDDTLDQQIPRAKTYGSQIWPVIQFDGYNIDNNNPAENDPRHGYWNPHASEFVEFFRSGDPKWVWDFAMPLSWLMGYTAYLNVGKEEHDYFRNGLCINSGG</sequence>